<keyword evidence="3" id="KW-0808">Transferase</keyword>
<keyword evidence="2" id="KW-1003">Cell membrane</keyword>
<feature type="transmembrane region" description="Helical" evidence="7">
    <location>
        <begin position="153"/>
        <end position="180"/>
    </location>
</feature>
<evidence type="ECO:0000313" key="9">
    <source>
        <dbReference type="Proteomes" id="UP001589896"/>
    </source>
</evidence>
<dbReference type="EMBL" id="JBHLTG010000001">
    <property type="protein sequence ID" value="MFC0677758.1"/>
    <property type="molecule type" value="Genomic_DNA"/>
</dbReference>
<comment type="subcellular location">
    <subcellularLocation>
        <location evidence="1">Cell membrane</location>
        <topology evidence="1">Multi-pass membrane protein</topology>
    </subcellularLocation>
</comment>
<feature type="transmembrane region" description="Helical" evidence="7">
    <location>
        <begin position="70"/>
        <end position="88"/>
    </location>
</feature>
<feature type="transmembrane region" description="Helical" evidence="7">
    <location>
        <begin position="192"/>
        <end position="215"/>
    </location>
</feature>
<name>A0ABV6RPE3_9GAMM</name>
<evidence type="ECO:0000256" key="5">
    <source>
        <dbReference type="ARBA" id="ARBA00022989"/>
    </source>
</evidence>
<organism evidence="8 9">
    <name type="scientific">Lysobacter korlensis</name>
    <dbReference type="NCBI Taxonomy" id="553636"/>
    <lineage>
        <taxon>Bacteria</taxon>
        <taxon>Pseudomonadati</taxon>
        <taxon>Pseudomonadota</taxon>
        <taxon>Gammaproteobacteria</taxon>
        <taxon>Lysobacterales</taxon>
        <taxon>Lysobacteraceae</taxon>
        <taxon>Lysobacter</taxon>
    </lineage>
</organism>
<gene>
    <name evidence="8" type="ORF">ACFFGH_07890</name>
</gene>
<evidence type="ECO:0000256" key="4">
    <source>
        <dbReference type="ARBA" id="ARBA00022692"/>
    </source>
</evidence>
<accession>A0ABV6RPE3</accession>
<keyword evidence="4 7" id="KW-0812">Transmembrane</keyword>
<feature type="transmembrane region" description="Helical" evidence="7">
    <location>
        <begin position="271"/>
        <end position="290"/>
    </location>
</feature>
<evidence type="ECO:0000313" key="8">
    <source>
        <dbReference type="EMBL" id="MFC0677758.1"/>
    </source>
</evidence>
<evidence type="ECO:0000256" key="3">
    <source>
        <dbReference type="ARBA" id="ARBA00022679"/>
    </source>
</evidence>
<dbReference type="InterPro" id="IPR000715">
    <property type="entry name" value="Glycosyl_transferase_4"/>
</dbReference>
<sequence length="328" mass="34659">MLGWFATFALLGAIGTWMARRYALAHSLVDQPGERRSHAVPTPRGGGVAIVAVVLVAVAIGAARSVVAMDLALAFGIGMLAIAAVGLVDDHRPLSPWLRLAVHALAAVGVAIAWSLEGGSLAMAVVIFAGCVGLTNAWNFMDGINGIAATQAALVALVIVFTVGIQGWGMVALALAAACLGFLPFNFPNARIFLGDVGSGAIGFAIAALAVLALGDEPRTFWLLVPMLLSAFVLDAGLTLLRRVIRGERWWTPHTQHAYQSCARKWGHARVTISYCVWTAASALISLRAAVLAPQLMWIVIGAWYTAGALLWLMLQRATHGHMRMDPV</sequence>
<evidence type="ECO:0000256" key="7">
    <source>
        <dbReference type="SAM" id="Phobius"/>
    </source>
</evidence>
<feature type="transmembrane region" description="Helical" evidence="7">
    <location>
        <begin position="221"/>
        <end position="241"/>
    </location>
</feature>
<evidence type="ECO:0000256" key="6">
    <source>
        <dbReference type="ARBA" id="ARBA00023136"/>
    </source>
</evidence>
<dbReference type="Pfam" id="PF00953">
    <property type="entry name" value="Glycos_transf_4"/>
    <property type="match status" value="1"/>
</dbReference>
<dbReference type="RefSeq" id="WP_386666696.1">
    <property type="nucleotide sequence ID" value="NZ_JBHLTG010000001.1"/>
</dbReference>
<evidence type="ECO:0000256" key="2">
    <source>
        <dbReference type="ARBA" id="ARBA00022475"/>
    </source>
</evidence>
<dbReference type="PANTHER" id="PTHR22926">
    <property type="entry name" value="PHOSPHO-N-ACETYLMURAMOYL-PENTAPEPTIDE-TRANSFERASE"/>
    <property type="match status" value="1"/>
</dbReference>
<proteinExistence type="predicted"/>
<reference evidence="8 9" key="1">
    <citation type="submission" date="2024-09" db="EMBL/GenBank/DDBJ databases">
        <authorList>
            <person name="Sun Q."/>
            <person name="Mori K."/>
        </authorList>
    </citation>
    <scope>NUCLEOTIDE SEQUENCE [LARGE SCALE GENOMIC DNA]</scope>
    <source>
        <strain evidence="8 9">KCTC 23076</strain>
    </source>
</reference>
<feature type="transmembrane region" description="Helical" evidence="7">
    <location>
        <begin position="296"/>
        <end position="315"/>
    </location>
</feature>
<dbReference type="PANTHER" id="PTHR22926:SF3">
    <property type="entry name" value="UNDECAPRENYL-PHOSPHATE ALPHA-N-ACETYLGLUCOSAMINYL 1-PHOSPHATE TRANSFERASE"/>
    <property type="match status" value="1"/>
</dbReference>
<keyword evidence="5 7" id="KW-1133">Transmembrane helix</keyword>
<dbReference type="Proteomes" id="UP001589896">
    <property type="component" value="Unassembled WGS sequence"/>
</dbReference>
<keyword evidence="9" id="KW-1185">Reference proteome</keyword>
<feature type="transmembrane region" description="Helical" evidence="7">
    <location>
        <begin position="45"/>
        <end position="63"/>
    </location>
</feature>
<keyword evidence="6 7" id="KW-0472">Membrane</keyword>
<protein>
    <submittedName>
        <fullName evidence="8">Lipopolysaccharide biosynthesis protein</fullName>
    </submittedName>
</protein>
<comment type="caution">
    <text evidence="8">The sequence shown here is derived from an EMBL/GenBank/DDBJ whole genome shotgun (WGS) entry which is preliminary data.</text>
</comment>
<evidence type="ECO:0000256" key="1">
    <source>
        <dbReference type="ARBA" id="ARBA00004651"/>
    </source>
</evidence>